<reference evidence="2 3" key="1">
    <citation type="submission" date="2024-03" db="EMBL/GenBank/DDBJ databases">
        <title>Adaptation during the transition from Ophiocordyceps entomopathogen to insect associate is accompanied by gene loss and intensified selection.</title>
        <authorList>
            <person name="Ward C.M."/>
            <person name="Onetto C.A."/>
            <person name="Borneman A.R."/>
        </authorList>
    </citation>
    <scope>NUCLEOTIDE SEQUENCE [LARGE SCALE GENOMIC DNA]</scope>
    <source>
        <strain evidence="2">AWRI1</strain>
        <tissue evidence="2">Single Adult Female</tissue>
    </source>
</reference>
<evidence type="ECO:0000256" key="1">
    <source>
        <dbReference type="SAM" id="MobiDB-lite"/>
    </source>
</evidence>
<gene>
    <name evidence="2" type="ORF">V9T40_010120</name>
</gene>
<feature type="compositionally biased region" description="Polar residues" evidence="1">
    <location>
        <begin position="39"/>
        <end position="58"/>
    </location>
</feature>
<organism evidence="2 3">
    <name type="scientific">Parthenolecanium corni</name>
    <dbReference type="NCBI Taxonomy" id="536013"/>
    <lineage>
        <taxon>Eukaryota</taxon>
        <taxon>Metazoa</taxon>
        <taxon>Ecdysozoa</taxon>
        <taxon>Arthropoda</taxon>
        <taxon>Hexapoda</taxon>
        <taxon>Insecta</taxon>
        <taxon>Pterygota</taxon>
        <taxon>Neoptera</taxon>
        <taxon>Paraneoptera</taxon>
        <taxon>Hemiptera</taxon>
        <taxon>Sternorrhyncha</taxon>
        <taxon>Coccoidea</taxon>
        <taxon>Coccidae</taxon>
        <taxon>Parthenolecanium</taxon>
    </lineage>
</organism>
<feature type="region of interest" description="Disordered" evidence="1">
    <location>
        <begin position="20"/>
        <end position="62"/>
    </location>
</feature>
<keyword evidence="3" id="KW-1185">Reference proteome</keyword>
<dbReference type="AlphaFoldDB" id="A0AAN9TJH6"/>
<accession>A0AAN9TJH6</accession>
<sequence length="167" mass="18082">MAPPLKDKLQLLDAEFLEEVDEKCSQQPDEPPSYAVATGPSSKPNQIDDSSNKSNGNSLALAFSQPSHGPYYGYTNLEPTIGQYSIPGDISAISPGQPTFSMPGTGLPAASGQHLIINQYGAYYCPPVETQRQNVGADTPVKILLHQCYQGRRYETCEQTFGTRLVA</sequence>
<protein>
    <submittedName>
        <fullName evidence="2">Uncharacterized protein</fullName>
    </submittedName>
</protein>
<evidence type="ECO:0000313" key="3">
    <source>
        <dbReference type="Proteomes" id="UP001367676"/>
    </source>
</evidence>
<name>A0AAN9TJH6_9HEMI</name>
<dbReference type="EMBL" id="JBBCAQ010000017">
    <property type="protein sequence ID" value="KAK7597895.1"/>
    <property type="molecule type" value="Genomic_DNA"/>
</dbReference>
<comment type="caution">
    <text evidence="2">The sequence shown here is derived from an EMBL/GenBank/DDBJ whole genome shotgun (WGS) entry which is preliminary data.</text>
</comment>
<dbReference type="Proteomes" id="UP001367676">
    <property type="component" value="Unassembled WGS sequence"/>
</dbReference>
<proteinExistence type="predicted"/>
<evidence type="ECO:0000313" key="2">
    <source>
        <dbReference type="EMBL" id="KAK7597895.1"/>
    </source>
</evidence>